<dbReference type="NCBIfam" id="TIGR03344">
    <property type="entry name" value="VI_effect_Hcp1"/>
    <property type="match status" value="1"/>
</dbReference>
<dbReference type="PANTHER" id="PTHR34319:SF6">
    <property type="entry name" value="MAJOR EXPORTED PROTEIN"/>
    <property type="match status" value="1"/>
</dbReference>
<dbReference type="RefSeq" id="WP_048236390.1">
    <property type="nucleotide sequence ID" value="NZ_CBCYDL010000003.1"/>
</dbReference>
<dbReference type="InterPro" id="IPR036624">
    <property type="entry name" value="Hcp1-lik_sf"/>
</dbReference>
<dbReference type="Pfam" id="PF05638">
    <property type="entry name" value="T6SS_HCP"/>
    <property type="match status" value="1"/>
</dbReference>
<dbReference type="PANTHER" id="PTHR34319">
    <property type="entry name" value="MAJOR EXPORTED PROTEIN"/>
    <property type="match status" value="1"/>
</dbReference>
<dbReference type="SUPFAM" id="SSF141452">
    <property type="entry name" value="Hcp1-like"/>
    <property type="match status" value="1"/>
</dbReference>
<dbReference type="EMBL" id="VTZD01000022">
    <property type="protein sequence ID" value="KAA1142559.1"/>
    <property type="molecule type" value="Genomic_DNA"/>
</dbReference>
<evidence type="ECO:0000313" key="1">
    <source>
        <dbReference type="EMBL" id="KAA1142559.1"/>
    </source>
</evidence>
<dbReference type="InterPro" id="IPR052947">
    <property type="entry name" value="T6SS_Hcp1_domain"/>
</dbReference>
<comment type="caution">
    <text evidence="1">The sequence shown here is derived from an EMBL/GenBank/DDBJ whole genome shotgun (WGS) entry which is preliminary data.</text>
</comment>
<reference evidence="1 2" key="1">
    <citation type="submission" date="2019-08" db="EMBL/GenBank/DDBJ databases">
        <title>Draft genome sequence of Citrobacter portucalensis strain isolated from green turtle.</title>
        <authorList>
            <person name="Fernandes M.R."/>
            <person name="Sellera F.P."/>
            <person name="Goldeberg D.W."/>
            <person name="Costa D.C."/>
            <person name="Lincopan N."/>
        </authorList>
    </citation>
    <scope>NUCLEOTIDE SEQUENCE [LARGE SCALE GENOMIC DNA]</scope>
    <source>
        <strain evidence="1 2">TV06</strain>
    </source>
</reference>
<dbReference type="InterPro" id="IPR008514">
    <property type="entry name" value="T6SS_Hcp"/>
</dbReference>
<gene>
    <name evidence="1" type="primary">hcp</name>
    <name evidence="1" type="ORF">D3H66_17975</name>
</gene>
<protein>
    <submittedName>
        <fullName evidence="1">Type VI secretion system tube protein Hcp</fullName>
    </submittedName>
</protein>
<evidence type="ECO:0000313" key="2">
    <source>
        <dbReference type="Proteomes" id="UP000323297"/>
    </source>
</evidence>
<name>A0A5B0SZ20_9ENTR</name>
<sequence>MAIPVYLWLTDDVGNQVKGSVDVHGREGSIEIVELMHNVELPTDPLTGQITAKRKHGDYFLLKEVDCSSPYLYQGVSSGQIFKQAVLKFYHINHNGLEEEYFRVTMDNVRVNEIEPFMFDVKNPAYEKRNHIEAFYLAYEKITWLYLDGNITHSDSWNDSKEAA</sequence>
<dbReference type="Gene3D" id="2.30.110.20">
    <property type="entry name" value="Hcp1-like"/>
    <property type="match status" value="1"/>
</dbReference>
<accession>A0A5B0SZ20</accession>
<dbReference type="AlphaFoldDB" id="A0A5B0SZ20"/>
<dbReference type="Proteomes" id="UP000323297">
    <property type="component" value="Unassembled WGS sequence"/>
</dbReference>
<proteinExistence type="predicted"/>
<organism evidence="1 2">
    <name type="scientific">Citrobacter portucalensis</name>
    <dbReference type="NCBI Taxonomy" id="1639133"/>
    <lineage>
        <taxon>Bacteria</taxon>
        <taxon>Pseudomonadati</taxon>
        <taxon>Pseudomonadota</taxon>
        <taxon>Gammaproteobacteria</taxon>
        <taxon>Enterobacterales</taxon>
        <taxon>Enterobacteriaceae</taxon>
        <taxon>Citrobacter</taxon>
        <taxon>Citrobacter freundii complex</taxon>
    </lineage>
</organism>